<reference evidence="3" key="1">
    <citation type="submission" date="2021-09" db="EMBL/GenBank/DDBJ databases">
        <title>A high-quality genome of the endoparasitic fungus Hirsutella rhossiliensis with a comparison of Hirsutella genomes reveals transposable elements contributing to genome size variation.</title>
        <authorList>
            <person name="Lin R."/>
            <person name="Jiao Y."/>
            <person name="Sun X."/>
            <person name="Ling J."/>
            <person name="Xie B."/>
            <person name="Cheng X."/>
        </authorList>
    </citation>
    <scope>NUCLEOTIDE SEQUENCE</scope>
    <source>
        <strain evidence="3">HR02</strain>
    </source>
</reference>
<proteinExistence type="predicted"/>
<organism evidence="3 4">
    <name type="scientific">Hirsutella rhossiliensis</name>
    <dbReference type="NCBI Taxonomy" id="111463"/>
    <lineage>
        <taxon>Eukaryota</taxon>
        <taxon>Fungi</taxon>
        <taxon>Dikarya</taxon>
        <taxon>Ascomycota</taxon>
        <taxon>Pezizomycotina</taxon>
        <taxon>Sordariomycetes</taxon>
        <taxon>Hypocreomycetidae</taxon>
        <taxon>Hypocreales</taxon>
        <taxon>Ophiocordycipitaceae</taxon>
        <taxon>Hirsutella</taxon>
    </lineage>
</organism>
<evidence type="ECO:0000313" key="4">
    <source>
        <dbReference type="Proteomes" id="UP000824596"/>
    </source>
</evidence>
<dbReference type="Proteomes" id="UP000824596">
    <property type="component" value="Unassembled WGS sequence"/>
</dbReference>
<dbReference type="GeneID" id="68352455"/>
<keyword evidence="2" id="KW-0472">Membrane</keyword>
<sequence length="123" mass="13378">MQFSYRLDSTSLFYSTYTDTTIRSRPGSRRITAVKSADCVTACSASRSLRTQSMLRIGQPVSCIVVSIIVTQLLWLIELVITLSFILLAYGILRGTMNGSMSDSMSDSTAGDGILCSMSDQKG</sequence>
<feature type="region of interest" description="Disordered" evidence="1">
    <location>
        <begin position="104"/>
        <end position="123"/>
    </location>
</feature>
<evidence type="ECO:0000256" key="1">
    <source>
        <dbReference type="SAM" id="MobiDB-lite"/>
    </source>
</evidence>
<dbReference type="RefSeq" id="XP_044722823.1">
    <property type="nucleotide sequence ID" value="XM_044861797.1"/>
</dbReference>
<dbReference type="AlphaFoldDB" id="A0A9P8N1T4"/>
<protein>
    <submittedName>
        <fullName evidence="3">Uncharacterized protein</fullName>
    </submittedName>
</protein>
<evidence type="ECO:0000256" key="2">
    <source>
        <dbReference type="SAM" id="Phobius"/>
    </source>
</evidence>
<keyword evidence="4" id="KW-1185">Reference proteome</keyword>
<keyword evidence="2" id="KW-1133">Transmembrane helix</keyword>
<keyword evidence="2" id="KW-0812">Transmembrane</keyword>
<feature type="transmembrane region" description="Helical" evidence="2">
    <location>
        <begin position="64"/>
        <end position="93"/>
    </location>
</feature>
<accession>A0A9P8N1T4</accession>
<dbReference type="EMBL" id="JAIZPD010000003">
    <property type="protein sequence ID" value="KAH0965310.1"/>
    <property type="molecule type" value="Genomic_DNA"/>
</dbReference>
<comment type="caution">
    <text evidence="3">The sequence shown here is derived from an EMBL/GenBank/DDBJ whole genome shotgun (WGS) entry which is preliminary data.</text>
</comment>
<gene>
    <name evidence="3" type="ORF">HRG_03326</name>
</gene>
<name>A0A9P8N1T4_9HYPO</name>
<evidence type="ECO:0000313" key="3">
    <source>
        <dbReference type="EMBL" id="KAH0965310.1"/>
    </source>
</evidence>